<dbReference type="Pfam" id="PF10322">
    <property type="entry name" value="7TM_GPCR_Sru"/>
    <property type="match status" value="1"/>
</dbReference>
<sequence>MQLDTPFQKGAIVILSSFNYGNDFMNMTHFMFSTGIILIIVISTFFVLFKLENENLRKINNSLSKTKAETTLTVTTTLIIIPSLLAQGLMVSSFFNSTYFSYILSIRPLMLDLRVNVVSIYFYTTHPVFKQKKMGQGPTAMFG</sequence>
<dbReference type="HOGENOM" id="CLU_150860_0_0_1"/>
<dbReference type="PANTHER" id="PTHR47516">
    <property type="entry name" value="SERPENTINE RECEPTOR, CLASS U-RELATED"/>
    <property type="match status" value="1"/>
</dbReference>
<organism evidence="3">
    <name type="scientific">Caenorhabditis brenneri</name>
    <name type="common">Nematode worm</name>
    <dbReference type="NCBI Taxonomy" id="135651"/>
    <lineage>
        <taxon>Eukaryota</taxon>
        <taxon>Metazoa</taxon>
        <taxon>Ecdysozoa</taxon>
        <taxon>Nematoda</taxon>
        <taxon>Chromadorea</taxon>
        <taxon>Rhabditida</taxon>
        <taxon>Rhabditina</taxon>
        <taxon>Rhabditomorpha</taxon>
        <taxon>Rhabditoidea</taxon>
        <taxon>Rhabditidae</taxon>
        <taxon>Peloderinae</taxon>
        <taxon>Caenorhabditis</taxon>
    </lineage>
</organism>
<proteinExistence type="predicted"/>
<dbReference type="eggNOG" id="ENOG502RA5Z">
    <property type="taxonomic scope" value="Eukaryota"/>
</dbReference>
<dbReference type="AlphaFoldDB" id="G0NMZ0"/>
<keyword evidence="3" id="KW-1185">Reference proteome</keyword>
<evidence type="ECO:0008006" key="4">
    <source>
        <dbReference type="Google" id="ProtNLM"/>
    </source>
</evidence>
<keyword evidence="1" id="KW-0812">Transmembrane</keyword>
<dbReference type="PANTHER" id="PTHR47516:SF1">
    <property type="entry name" value="SERPENTINE RECEPTOR, CLASS T-RELATED"/>
    <property type="match status" value="1"/>
</dbReference>
<evidence type="ECO:0000256" key="1">
    <source>
        <dbReference type="SAM" id="Phobius"/>
    </source>
</evidence>
<feature type="transmembrane region" description="Helical" evidence="1">
    <location>
        <begin position="70"/>
        <end position="90"/>
    </location>
</feature>
<dbReference type="Proteomes" id="UP000008068">
    <property type="component" value="Unassembled WGS sequence"/>
</dbReference>
<dbReference type="OMA" id="RIQSIGM"/>
<protein>
    <recommendedName>
        <fullName evidence="4">Serpentine receptor class gamma</fullName>
    </recommendedName>
</protein>
<reference evidence="3" key="1">
    <citation type="submission" date="2011-07" db="EMBL/GenBank/DDBJ databases">
        <authorList>
            <consortium name="Caenorhabditis brenneri Sequencing and Analysis Consortium"/>
            <person name="Wilson R.K."/>
        </authorList>
    </citation>
    <scope>NUCLEOTIDE SEQUENCE [LARGE SCALE GENOMIC DNA]</scope>
    <source>
        <strain evidence="3">PB2801</strain>
    </source>
</reference>
<keyword evidence="1" id="KW-1133">Transmembrane helix</keyword>
<dbReference type="EMBL" id="GL379912">
    <property type="protein sequence ID" value="EGT34282.1"/>
    <property type="molecule type" value="Genomic_DNA"/>
</dbReference>
<dbReference type="OrthoDB" id="5799422at2759"/>
<keyword evidence="1" id="KW-0472">Membrane</keyword>
<name>G0NMZ0_CAEBE</name>
<evidence type="ECO:0000313" key="2">
    <source>
        <dbReference type="EMBL" id="EGT34282.1"/>
    </source>
</evidence>
<dbReference type="InParanoid" id="G0NMZ0"/>
<accession>G0NMZ0</accession>
<evidence type="ECO:0000313" key="3">
    <source>
        <dbReference type="Proteomes" id="UP000008068"/>
    </source>
</evidence>
<gene>
    <name evidence="2" type="ORF">CAEBREN_22683</name>
</gene>
<dbReference type="InterPro" id="IPR003839">
    <property type="entry name" value="7TM_GPCR_serpentine_rcpt_Sru"/>
</dbReference>
<feature type="transmembrane region" description="Helical" evidence="1">
    <location>
        <begin position="30"/>
        <end position="49"/>
    </location>
</feature>